<protein>
    <submittedName>
        <fullName evidence="2">Capsule assembly protein Wzi</fullName>
    </submittedName>
</protein>
<reference evidence="3" key="1">
    <citation type="submission" date="2016-10" db="EMBL/GenBank/DDBJ databases">
        <authorList>
            <person name="Varghese N."/>
            <person name="Submissions S."/>
        </authorList>
    </citation>
    <scope>NUCLEOTIDE SEQUENCE [LARGE SCALE GENOMIC DNA]</scope>
    <source>
        <strain evidence="3">DSM 23515</strain>
    </source>
</reference>
<dbReference type="Gene3D" id="2.40.160.130">
    <property type="entry name" value="Capsule assembly protein Wzi"/>
    <property type="match status" value="1"/>
</dbReference>
<evidence type="ECO:0000313" key="3">
    <source>
        <dbReference type="Proteomes" id="UP000199116"/>
    </source>
</evidence>
<gene>
    <name evidence="2" type="ORF">SAMN04488033_101345</name>
</gene>
<dbReference type="EMBL" id="FOOH01000001">
    <property type="protein sequence ID" value="SFF60377.1"/>
    <property type="molecule type" value="Genomic_DNA"/>
</dbReference>
<evidence type="ECO:0000313" key="2">
    <source>
        <dbReference type="EMBL" id="SFF60377.1"/>
    </source>
</evidence>
<proteinExistence type="predicted"/>
<evidence type="ECO:0000256" key="1">
    <source>
        <dbReference type="SAM" id="SignalP"/>
    </source>
</evidence>
<dbReference type="InterPro" id="IPR038636">
    <property type="entry name" value="Wzi_sf"/>
</dbReference>
<feature type="signal peptide" evidence="1">
    <location>
        <begin position="1"/>
        <end position="19"/>
    </location>
</feature>
<keyword evidence="1" id="KW-0732">Signal</keyword>
<feature type="chain" id="PRO_5011664249" evidence="1">
    <location>
        <begin position="20"/>
        <end position="452"/>
    </location>
</feature>
<organism evidence="2 3">
    <name type="scientific">Salegentibacter agarivorans</name>
    <dbReference type="NCBI Taxonomy" id="345907"/>
    <lineage>
        <taxon>Bacteria</taxon>
        <taxon>Pseudomonadati</taxon>
        <taxon>Bacteroidota</taxon>
        <taxon>Flavobacteriia</taxon>
        <taxon>Flavobacteriales</taxon>
        <taxon>Flavobacteriaceae</taxon>
        <taxon>Salegentibacter</taxon>
    </lineage>
</organism>
<sequence>MKHFYLTFLFSLLFLSVNAQQIDFKGNVNATGLLFSEDNSPFWLHTNQRGRIDELTNFSGLANVSGIYRFSDNASLEGGLGVLYQDGFTDKLQLDESYLAFNNSWLEIVAGRKQRTELYRGLSATNQSILWSLNARPLPGIRFFTKRPIFFKGNRGLGFEASLEEYFMDDERYVEDTRLHHKSFHLVYKSSPQFQISAGLRHFVQWGGTHPEFGDLPSDFKAYTRAITGRGVGDDTGDGISEQEINGLGNHLGSYEVNIKTILANYNVEIIYNHLFEDGSGSLLRNTPDGRYGVFIEDPTASIDSWIQAVMYEFYYTKNQSKNTPTTDGQDNYFNNNLYRSGWTYENRVLGLPFITLGPDRFRITNNKVLVHHIGLSGMAFSKIPYKFLGSFRKNYGGKGSANTNGQHVLSTYLDLNLLQNIVNLNLQLGADFDEIEGSNFGAGISVSKSFL</sequence>
<accession>A0A1I2K586</accession>
<name>A0A1I2K586_9FLAO</name>
<dbReference type="RefSeq" id="WP_093302359.1">
    <property type="nucleotide sequence ID" value="NZ_FOOH01000001.1"/>
</dbReference>
<dbReference type="Proteomes" id="UP000199116">
    <property type="component" value="Unassembled WGS sequence"/>
</dbReference>
<dbReference type="AlphaFoldDB" id="A0A1I2K586"/>
<keyword evidence="3" id="KW-1185">Reference proteome</keyword>